<dbReference type="SUPFAM" id="SSF53335">
    <property type="entry name" value="S-adenosyl-L-methionine-dependent methyltransferases"/>
    <property type="match status" value="1"/>
</dbReference>
<dbReference type="OrthoDB" id="186626at2759"/>
<sequence>MGALHHADDDFSLDDCCTGWWTSKDPGFIDPVRDCLDTFMRVLVEEPSSRNPHHLHGSFYARLLASSGQSDLSLAEVGVDEGAFMEAMLQELAWLGVSVKKYYAIDPWTGRFAHLQQALEVAMRFDHVHLIQETGDTARRMVDDETMDFVFVDAVHTVPFVSLHLRGWWPKVRPGGIIAGHDFAREKPWRFPGPVAAAITFAEEMGLSQSLLGLHGTTFAMQKPRV</sequence>
<proteinExistence type="predicted"/>
<evidence type="ECO:0000313" key="1">
    <source>
        <dbReference type="EMBL" id="CAE6968624.1"/>
    </source>
</evidence>
<evidence type="ECO:0008006" key="3">
    <source>
        <dbReference type="Google" id="ProtNLM"/>
    </source>
</evidence>
<dbReference type="Pfam" id="PF13578">
    <property type="entry name" value="Methyltransf_24"/>
    <property type="match status" value="1"/>
</dbReference>
<keyword evidence="2" id="KW-1185">Reference proteome</keyword>
<dbReference type="InterPro" id="IPR029063">
    <property type="entry name" value="SAM-dependent_MTases_sf"/>
</dbReference>
<dbReference type="Proteomes" id="UP000604046">
    <property type="component" value="Unassembled WGS sequence"/>
</dbReference>
<protein>
    <recommendedName>
        <fullName evidence="3">Methyltransferase domain-containing protein</fullName>
    </recommendedName>
</protein>
<reference evidence="1" key="1">
    <citation type="submission" date="2021-02" db="EMBL/GenBank/DDBJ databases">
        <authorList>
            <person name="Dougan E. K."/>
            <person name="Rhodes N."/>
            <person name="Thang M."/>
            <person name="Chan C."/>
        </authorList>
    </citation>
    <scope>NUCLEOTIDE SEQUENCE</scope>
</reference>
<name>A0A812I2U4_9DINO</name>
<organism evidence="1 2">
    <name type="scientific">Symbiodinium natans</name>
    <dbReference type="NCBI Taxonomy" id="878477"/>
    <lineage>
        <taxon>Eukaryota</taxon>
        <taxon>Sar</taxon>
        <taxon>Alveolata</taxon>
        <taxon>Dinophyceae</taxon>
        <taxon>Suessiales</taxon>
        <taxon>Symbiodiniaceae</taxon>
        <taxon>Symbiodinium</taxon>
    </lineage>
</organism>
<comment type="caution">
    <text evidence="1">The sequence shown here is derived from an EMBL/GenBank/DDBJ whole genome shotgun (WGS) entry which is preliminary data.</text>
</comment>
<evidence type="ECO:0000313" key="2">
    <source>
        <dbReference type="Proteomes" id="UP000604046"/>
    </source>
</evidence>
<dbReference type="AlphaFoldDB" id="A0A812I2U4"/>
<accession>A0A812I2U4</accession>
<gene>
    <name evidence="1" type="ORF">SNAT2548_LOCUS2355</name>
</gene>
<dbReference type="EMBL" id="CAJNDS010000135">
    <property type="protein sequence ID" value="CAE6968624.1"/>
    <property type="molecule type" value="Genomic_DNA"/>
</dbReference>
<dbReference type="Gene3D" id="3.40.50.150">
    <property type="entry name" value="Vaccinia Virus protein VP39"/>
    <property type="match status" value="1"/>
</dbReference>